<dbReference type="AlphaFoldDB" id="A0A8T2FQ48"/>
<dbReference type="SMART" id="SM00256">
    <property type="entry name" value="FBOX"/>
    <property type="match status" value="1"/>
</dbReference>
<dbReference type="Pfam" id="PF00646">
    <property type="entry name" value="F-box"/>
    <property type="match status" value="1"/>
</dbReference>
<sequence>MEKMSDLPRELVEEILSRVPVKSMREVRVTCKTWNALSKHIGKAEAAREGEFLGIAKKKFCRNSFLLFSIPWLRVLIVVDFSNAMKDAMKEIRSSFQAMRLIVANYDIATLSAFGEEQLAVLFQPFEGYVMEIWVTTKIEPSAVSS</sequence>
<reference evidence="2 3" key="1">
    <citation type="submission" date="2020-12" db="EMBL/GenBank/DDBJ databases">
        <title>Concerted genomic and epigenomic changes stabilize Arabidopsis allopolyploids.</title>
        <authorList>
            <person name="Chen Z."/>
        </authorList>
    </citation>
    <scope>NUCLEOTIDE SEQUENCE [LARGE SCALE GENOMIC DNA]</scope>
    <source>
        <strain evidence="2">Allo738</strain>
        <tissue evidence="2">Leaf</tissue>
    </source>
</reference>
<dbReference type="Pfam" id="PF07734">
    <property type="entry name" value="FBA_1"/>
    <property type="match status" value="1"/>
</dbReference>
<name>A0A8T2FQ48_9BRAS</name>
<dbReference type="InterPro" id="IPR006527">
    <property type="entry name" value="F-box-assoc_dom_typ1"/>
</dbReference>
<dbReference type="EMBL" id="JAEFBK010000002">
    <property type="protein sequence ID" value="KAG7638372.1"/>
    <property type="molecule type" value="Genomic_DNA"/>
</dbReference>
<accession>A0A8T2FQ48</accession>
<dbReference type="PROSITE" id="PS50181">
    <property type="entry name" value="FBOX"/>
    <property type="match status" value="1"/>
</dbReference>
<organism evidence="2 3">
    <name type="scientific">Arabidopsis thaliana x Arabidopsis arenosa</name>
    <dbReference type="NCBI Taxonomy" id="1240361"/>
    <lineage>
        <taxon>Eukaryota</taxon>
        <taxon>Viridiplantae</taxon>
        <taxon>Streptophyta</taxon>
        <taxon>Embryophyta</taxon>
        <taxon>Tracheophyta</taxon>
        <taxon>Spermatophyta</taxon>
        <taxon>Magnoliopsida</taxon>
        <taxon>eudicotyledons</taxon>
        <taxon>Gunneridae</taxon>
        <taxon>Pentapetalae</taxon>
        <taxon>rosids</taxon>
        <taxon>malvids</taxon>
        <taxon>Brassicales</taxon>
        <taxon>Brassicaceae</taxon>
        <taxon>Camelineae</taxon>
        <taxon>Arabidopsis</taxon>
    </lineage>
</organism>
<comment type="caution">
    <text evidence="2">The sequence shown here is derived from an EMBL/GenBank/DDBJ whole genome shotgun (WGS) entry which is preliminary data.</text>
</comment>
<evidence type="ECO:0000313" key="2">
    <source>
        <dbReference type="EMBL" id="KAG7638372.1"/>
    </source>
</evidence>
<gene>
    <name evidence="2" type="ORF">ISN45_At02g028180</name>
</gene>
<evidence type="ECO:0000259" key="1">
    <source>
        <dbReference type="PROSITE" id="PS50181"/>
    </source>
</evidence>
<protein>
    <submittedName>
        <fullName evidence="2">F-box-like domain superfamily</fullName>
    </submittedName>
</protein>
<dbReference type="InterPro" id="IPR001810">
    <property type="entry name" value="F-box_dom"/>
</dbReference>
<evidence type="ECO:0000313" key="3">
    <source>
        <dbReference type="Proteomes" id="UP000694240"/>
    </source>
</evidence>
<dbReference type="CDD" id="cd22157">
    <property type="entry name" value="F-box_AtFBW1-like"/>
    <property type="match status" value="1"/>
</dbReference>
<dbReference type="Proteomes" id="UP000694240">
    <property type="component" value="Chromosome 2"/>
</dbReference>
<proteinExistence type="predicted"/>
<keyword evidence="3" id="KW-1185">Reference proteome</keyword>
<feature type="domain" description="F-box" evidence="1">
    <location>
        <begin position="1"/>
        <end position="37"/>
    </location>
</feature>